<keyword evidence="2" id="KW-1185">Reference proteome</keyword>
<evidence type="ECO:0000313" key="2">
    <source>
        <dbReference type="Proteomes" id="UP000663859"/>
    </source>
</evidence>
<evidence type="ECO:0000313" key="1">
    <source>
        <dbReference type="EMBL" id="CAF0698327.1"/>
    </source>
</evidence>
<proteinExistence type="predicted"/>
<dbReference type="Proteomes" id="UP000663859">
    <property type="component" value="Unassembled WGS sequence"/>
</dbReference>
<name>A0A8J2FSR7_9BACT</name>
<reference evidence="1" key="1">
    <citation type="submission" date="2021-02" db="EMBL/GenBank/DDBJ databases">
        <authorList>
            <person name="Cremers G."/>
            <person name="Picone N."/>
        </authorList>
    </citation>
    <scope>NUCLEOTIDE SEQUENCE</scope>
    <source>
        <strain evidence="1">PQ17</strain>
    </source>
</reference>
<protein>
    <submittedName>
        <fullName evidence="1">Uncharacterized protein</fullName>
    </submittedName>
</protein>
<organism evidence="1 2">
    <name type="scientific">Candidatus Methylacidithermus pantelleriae</name>
    <dbReference type="NCBI Taxonomy" id="2744239"/>
    <lineage>
        <taxon>Bacteria</taxon>
        <taxon>Pseudomonadati</taxon>
        <taxon>Verrucomicrobiota</taxon>
        <taxon>Methylacidiphilae</taxon>
        <taxon>Methylacidiphilales</taxon>
        <taxon>Methylacidiphilaceae</taxon>
        <taxon>Candidatus Methylacidithermus</taxon>
    </lineage>
</organism>
<sequence length="70" mass="7914">METRTRKDRVSSVHLIHFSFHVYYLAMVDGASPAVTTKEFLPHKAGSWGASARTCGKEWLTTPPLVRRAR</sequence>
<accession>A0A8J2FSR7</accession>
<comment type="caution">
    <text evidence="1">The sequence shown here is derived from an EMBL/GenBank/DDBJ whole genome shotgun (WGS) entry which is preliminary data.</text>
</comment>
<dbReference type="AlphaFoldDB" id="A0A8J2FSR7"/>
<dbReference type="EMBL" id="CAJNOB010000019">
    <property type="protein sequence ID" value="CAF0698327.1"/>
    <property type="molecule type" value="Genomic_DNA"/>
</dbReference>
<gene>
    <name evidence="1" type="ORF">MPNT_260010</name>
</gene>